<evidence type="ECO:0000313" key="2">
    <source>
        <dbReference type="EMBL" id="MPN50938.1"/>
    </source>
</evidence>
<accession>A0A645II04</accession>
<dbReference type="EMBL" id="VSSQ01115549">
    <property type="protein sequence ID" value="MPN50938.1"/>
    <property type="molecule type" value="Genomic_DNA"/>
</dbReference>
<name>A0A645II04_9ZZZZ</name>
<protein>
    <submittedName>
        <fullName evidence="2">Uncharacterized protein</fullName>
    </submittedName>
</protein>
<organism evidence="2">
    <name type="scientific">bioreactor metagenome</name>
    <dbReference type="NCBI Taxonomy" id="1076179"/>
    <lineage>
        <taxon>unclassified sequences</taxon>
        <taxon>metagenomes</taxon>
        <taxon>ecological metagenomes</taxon>
    </lineage>
</organism>
<sequence>MTVFDTGWAGRFAGAAGQATIEMRPCLLADRLAFKHLLDQVDTAPRTVQLVAQQLICRAGCRTEAAMHAFAQNLLGHPPGMGCPQFVGEFSIHQNSAYKRPEFRMPFGSKDFLRRRCSASMAGDSGANAPSRQRSDSGER</sequence>
<dbReference type="AlphaFoldDB" id="A0A645II04"/>
<proteinExistence type="predicted"/>
<evidence type="ECO:0000256" key="1">
    <source>
        <dbReference type="SAM" id="MobiDB-lite"/>
    </source>
</evidence>
<comment type="caution">
    <text evidence="2">The sequence shown here is derived from an EMBL/GenBank/DDBJ whole genome shotgun (WGS) entry which is preliminary data.</text>
</comment>
<gene>
    <name evidence="2" type="ORF">SDC9_198578</name>
</gene>
<feature type="region of interest" description="Disordered" evidence="1">
    <location>
        <begin position="119"/>
        <end position="140"/>
    </location>
</feature>
<reference evidence="2" key="1">
    <citation type="submission" date="2019-08" db="EMBL/GenBank/DDBJ databases">
        <authorList>
            <person name="Kucharzyk K."/>
            <person name="Murdoch R.W."/>
            <person name="Higgins S."/>
            <person name="Loffler F."/>
        </authorList>
    </citation>
    <scope>NUCLEOTIDE SEQUENCE</scope>
</reference>